<dbReference type="FunFam" id="1.50.10.10:FF:000073">
    <property type="entry name" value="Glycogen debranching enzyme, hypothetical (TreX-like)"/>
    <property type="match status" value="1"/>
</dbReference>
<dbReference type="InterPro" id="IPR024742">
    <property type="entry name" value="Glycogen_debranch_N"/>
</dbReference>
<dbReference type="RefSeq" id="WP_048672572.1">
    <property type="nucleotide sequence ID" value="NZ_CBTJ020000037.1"/>
</dbReference>
<feature type="domain" description="Glycogen debranching enzyme bacterial and archaeal type N-terminal" evidence="2">
    <location>
        <begin position="25"/>
        <end position="242"/>
    </location>
</feature>
<dbReference type="GO" id="GO:0004134">
    <property type="term" value="F:4-alpha-glucanotransferase activity"/>
    <property type="evidence" value="ECO:0007669"/>
    <property type="project" value="InterPro"/>
</dbReference>
<dbReference type="InterPro" id="IPR008928">
    <property type="entry name" value="6-hairpin_glycosidase_sf"/>
</dbReference>
<reference evidence="3" key="2">
    <citation type="submission" date="2014-03" db="EMBL/GenBank/DDBJ databases">
        <title>Candidatus Competibacter-lineage genomes retrieved from metagenomes reveal functional metabolic diversity.</title>
        <authorList>
            <person name="McIlroy S.J."/>
            <person name="Albertsen M."/>
            <person name="Andresen E.K."/>
            <person name="Saunders A.M."/>
            <person name="Kristiansen R."/>
            <person name="Stokholm-Bjerregaard M."/>
            <person name="Nielsen K.L."/>
            <person name="Nielsen P.H."/>
        </authorList>
    </citation>
    <scope>NUCLEOTIDE SEQUENCE</scope>
    <source>
        <strain evidence="3">Run_A_D11</strain>
    </source>
</reference>
<evidence type="ECO:0000313" key="3">
    <source>
        <dbReference type="EMBL" id="CDI02400.1"/>
    </source>
</evidence>
<dbReference type="SUPFAM" id="SSF48208">
    <property type="entry name" value="Six-hairpin glycosidases"/>
    <property type="match status" value="1"/>
</dbReference>
<reference evidence="3" key="1">
    <citation type="submission" date="2013-07" db="EMBL/GenBank/DDBJ databases">
        <authorList>
            <person name="McIlroy S."/>
        </authorList>
    </citation>
    <scope>NUCLEOTIDE SEQUENCE [LARGE SCALE GENOMIC DNA]</scope>
    <source>
        <strain evidence="3">Run_A_D11</strain>
    </source>
</reference>
<dbReference type="InterPro" id="IPR012341">
    <property type="entry name" value="6hp_glycosidase-like_sf"/>
</dbReference>
<organism evidence="3 4">
    <name type="scientific">Candidatus Competibacter denitrificans Run_A_D11</name>
    <dbReference type="NCBI Taxonomy" id="1400863"/>
    <lineage>
        <taxon>Bacteria</taxon>
        <taxon>Pseudomonadati</taxon>
        <taxon>Pseudomonadota</taxon>
        <taxon>Gammaproteobacteria</taxon>
        <taxon>Candidatus Competibacteraceae</taxon>
        <taxon>Candidatus Competibacter</taxon>
    </lineage>
</organism>
<keyword evidence="4" id="KW-1185">Reference proteome</keyword>
<accession>W6M9G3</accession>
<dbReference type="Pfam" id="PF06202">
    <property type="entry name" value="GDE_C"/>
    <property type="match status" value="1"/>
</dbReference>
<dbReference type="PANTHER" id="PTHR10569">
    <property type="entry name" value="GLYCOGEN DEBRANCHING ENZYME"/>
    <property type="match status" value="1"/>
</dbReference>
<dbReference type="InterPro" id="IPR010401">
    <property type="entry name" value="AGL/Gdb1"/>
</dbReference>
<evidence type="ECO:0000313" key="4">
    <source>
        <dbReference type="Proteomes" id="UP000035760"/>
    </source>
</evidence>
<evidence type="ECO:0000259" key="2">
    <source>
        <dbReference type="Pfam" id="PF12439"/>
    </source>
</evidence>
<proteinExistence type="predicted"/>
<dbReference type="EMBL" id="CBTJ020000037">
    <property type="protein sequence ID" value="CDI02400.1"/>
    <property type="molecule type" value="Genomic_DNA"/>
</dbReference>
<comment type="caution">
    <text evidence="3">The sequence shown here is derived from an EMBL/GenBank/DDBJ whole genome shotgun (WGS) entry which is preliminary data.</text>
</comment>
<evidence type="ECO:0000259" key="1">
    <source>
        <dbReference type="Pfam" id="PF06202"/>
    </source>
</evidence>
<name>W6M9G3_9GAMM</name>
<dbReference type="Pfam" id="PF12439">
    <property type="entry name" value="GDE_N"/>
    <property type="match status" value="1"/>
</dbReference>
<dbReference type="OrthoDB" id="9761875at2"/>
<dbReference type="STRING" id="1400863.BN873_300021"/>
<dbReference type="GO" id="GO:0005980">
    <property type="term" value="P:glycogen catabolic process"/>
    <property type="evidence" value="ECO:0007669"/>
    <property type="project" value="InterPro"/>
</dbReference>
<sequence length="666" mass="73934">MSEMLPDFIRFGRAICGDLAQAERREWWLGNGLGAYAAGTIAGTLTRRYHGLLIAPVEPPLGRWLVFSKAEATLIDGEREIPLFSNRWGSGALDPVGHLYLESFHLDGRMPVWRYAVGRWIIEQRIWLEPGANTVYVAWRLDAGAATQALELRVRLLVNARDHHGNMAPGGFTPRVGMVGDRLEVVCHDRFTLRLQTADGRLQAAWDWIENFDLPLERERGLPDRDAHLWVGDALLTLRPGQWSGITASLHETASADMEAALCRFLDRERGLLAGARPALGGSPPAWIEQLSLAADSFLFARPLPDLPDGESVIAGYPWFGDWGRDTMIALPGLTLATGRLDSARRILLTFARFVDQGMLPNVFPGAGETPAYNTVDAGLWYFEAWRAYLETSHDKAALAEVFPVLAEMIDWHVRGTRYRIGRDSADGLLYAGEPGVQLTWMDAKAGDWVVTPRIGKPVEINALWYNALMIMAEFAERLGRSPQIYSALAAQARQGFQRFIRPDGAGLYDVLDGPTGDDPSTRPNQLFAVSLPHSPLDADRQRTLVEVCGRELLTSYGVRSLTADHPHYHPTYLGGVWERDGGYHQGAVWGWLLGHYALAEYRVYGDAEAAQNRLQPIRDHLLDAGLGTVSEIFDGVSPHLPRGTPAQAWSVACALEAWQRLEQLK</sequence>
<dbReference type="AlphaFoldDB" id="W6M9G3"/>
<dbReference type="InterPro" id="IPR032790">
    <property type="entry name" value="GDE_C"/>
</dbReference>
<dbReference type="Proteomes" id="UP000035760">
    <property type="component" value="Unassembled WGS sequence"/>
</dbReference>
<dbReference type="Gene3D" id="1.50.10.10">
    <property type="match status" value="1"/>
</dbReference>
<dbReference type="GO" id="GO:0004135">
    <property type="term" value="F:amylo-alpha-1,6-glucosidase activity"/>
    <property type="evidence" value="ECO:0007669"/>
    <property type="project" value="InterPro"/>
</dbReference>
<gene>
    <name evidence="3" type="ORF">BN873_300021</name>
</gene>
<protein>
    <submittedName>
        <fullName evidence="3">Amylo-alpha-16-glucosidase</fullName>
    </submittedName>
</protein>
<dbReference type="PANTHER" id="PTHR10569:SF2">
    <property type="entry name" value="GLYCOGEN DEBRANCHING ENZYME"/>
    <property type="match status" value="1"/>
</dbReference>
<feature type="domain" description="Glycogen debranching enzyme C-terminal" evidence="1">
    <location>
        <begin position="307"/>
        <end position="656"/>
    </location>
</feature>